<evidence type="ECO:0000256" key="4">
    <source>
        <dbReference type="ARBA" id="ARBA00022807"/>
    </source>
</evidence>
<evidence type="ECO:0000256" key="3">
    <source>
        <dbReference type="ARBA" id="ARBA00022801"/>
    </source>
</evidence>
<dbReference type="GO" id="GO:0006508">
    <property type="term" value="P:proteolysis"/>
    <property type="evidence" value="ECO:0007669"/>
    <property type="project" value="UniProtKB-KW"/>
</dbReference>
<evidence type="ECO:0000256" key="1">
    <source>
        <dbReference type="ARBA" id="ARBA00005234"/>
    </source>
</evidence>
<dbReference type="OrthoDB" id="5065855at2759"/>
<keyword evidence="8" id="KW-1185">Reference proteome</keyword>
<evidence type="ECO:0000313" key="8">
    <source>
        <dbReference type="Proteomes" id="UP000268350"/>
    </source>
</evidence>
<comment type="similarity">
    <text evidence="1">Belongs to the peptidase C48 family.</text>
</comment>
<feature type="compositionally biased region" description="Polar residues" evidence="5">
    <location>
        <begin position="119"/>
        <end position="136"/>
    </location>
</feature>
<feature type="region of interest" description="Disordered" evidence="5">
    <location>
        <begin position="1"/>
        <end position="28"/>
    </location>
</feature>
<dbReference type="Gene3D" id="3.40.395.10">
    <property type="entry name" value="Adenoviral Proteinase, Chain A"/>
    <property type="match status" value="1"/>
</dbReference>
<feature type="compositionally biased region" description="Polar residues" evidence="5">
    <location>
        <begin position="99"/>
        <end position="109"/>
    </location>
</feature>
<evidence type="ECO:0000256" key="2">
    <source>
        <dbReference type="ARBA" id="ARBA00022670"/>
    </source>
</evidence>
<proteinExistence type="inferred from homology"/>
<evidence type="ECO:0000313" key="7">
    <source>
        <dbReference type="EMBL" id="SPP75137.1"/>
    </source>
</evidence>
<organism evidence="7 8">
    <name type="scientific">Drosophila guanche</name>
    <name type="common">Fruit fly</name>
    <dbReference type="NCBI Taxonomy" id="7266"/>
    <lineage>
        <taxon>Eukaryota</taxon>
        <taxon>Metazoa</taxon>
        <taxon>Ecdysozoa</taxon>
        <taxon>Arthropoda</taxon>
        <taxon>Hexapoda</taxon>
        <taxon>Insecta</taxon>
        <taxon>Pterygota</taxon>
        <taxon>Neoptera</taxon>
        <taxon>Endopterygota</taxon>
        <taxon>Diptera</taxon>
        <taxon>Brachycera</taxon>
        <taxon>Muscomorpha</taxon>
        <taxon>Ephydroidea</taxon>
        <taxon>Drosophilidae</taxon>
        <taxon>Drosophila</taxon>
        <taxon>Sophophora</taxon>
    </lineage>
</organism>
<dbReference type="InterPro" id="IPR038765">
    <property type="entry name" value="Papain-like_cys_pep_sf"/>
</dbReference>
<dbReference type="InterPro" id="IPR003653">
    <property type="entry name" value="Peptidase_C48_C"/>
</dbReference>
<dbReference type="PROSITE" id="PS50600">
    <property type="entry name" value="ULP_PROTEASE"/>
    <property type="match status" value="1"/>
</dbReference>
<dbReference type="Proteomes" id="UP000268350">
    <property type="component" value="Unassembled WGS sequence"/>
</dbReference>
<dbReference type="PANTHER" id="PTHR46468:SF1">
    <property type="entry name" value="SENTRIN-SPECIFIC PROTEASE 8"/>
    <property type="match status" value="1"/>
</dbReference>
<dbReference type="GO" id="GO:0008234">
    <property type="term" value="F:cysteine-type peptidase activity"/>
    <property type="evidence" value="ECO:0007669"/>
    <property type="project" value="UniProtKB-KW"/>
</dbReference>
<dbReference type="AlphaFoldDB" id="A0A3B0J227"/>
<dbReference type="STRING" id="7266.A0A3B0J227"/>
<evidence type="ECO:0000256" key="5">
    <source>
        <dbReference type="SAM" id="MobiDB-lite"/>
    </source>
</evidence>
<dbReference type="PANTHER" id="PTHR46468">
    <property type="entry name" value="SENTRIN-SPECIFIC PROTEASE 8"/>
    <property type="match status" value="1"/>
</dbReference>
<accession>A0A3B0J227</accession>
<keyword evidence="3" id="KW-0378">Hydrolase</keyword>
<dbReference type="GO" id="GO:0019784">
    <property type="term" value="F:deNEDDylase activity"/>
    <property type="evidence" value="ECO:0007669"/>
    <property type="project" value="InterPro"/>
</dbReference>
<feature type="domain" description="Ubiquitin-like protease family profile" evidence="6">
    <location>
        <begin position="148"/>
        <end position="307"/>
    </location>
</feature>
<dbReference type="GO" id="GO:0000338">
    <property type="term" value="P:protein deneddylation"/>
    <property type="evidence" value="ECO:0007669"/>
    <property type="project" value="TreeGrafter"/>
</dbReference>
<dbReference type="InterPro" id="IPR044613">
    <property type="entry name" value="Nep1/2-like"/>
</dbReference>
<reference evidence="8" key="1">
    <citation type="submission" date="2018-01" db="EMBL/GenBank/DDBJ databases">
        <authorList>
            <person name="Alioto T."/>
            <person name="Alioto T."/>
        </authorList>
    </citation>
    <scope>NUCLEOTIDE SEQUENCE [LARGE SCALE GENOMIC DNA]</scope>
</reference>
<dbReference type="SUPFAM" id="SSF54001">
    <property type="entry name" value="Cysteine proteinases"/>
    <property type="match status" value="1"/>
</dbReference>
<protein>
    <submittedName>
        <fullName evidence="7">Blast:Sentrin-specific protease 8</fullName>
    </submittedName>
</protein>
<gene>
    <name evidence="7" type="ORF">DGUA_6G002885</name>
</gene>
<keyword evidence="4" id="KW-0788">Thiol protease</keyword>
<dbReference type="Pfam" id="PF02902">
    <property type="entry name" value="Peptidase_C48"/>
    <property type="match status" value="1"/>
</dbReference>
<dbReference type="EMBL" id="OUUW01000001">
    <property type="protein sequence ID" value="SPP75137.1"/>
    <property type="molecule type" value="Genomic_DNA"/>
</dbReference>
<sequence>MAPCNKSHNNKIGRPASAKTKAKGSQEKHLNAGFETHKLCVVSGDCLFVDKFDSTEQILFKISQKHAATRQKNFEVTYYPENVNEVYIFRNTISCRQHTRQNQNSNQIAASRRVGGKSGTANRSNNNHQSKMNTNSKADPISLSFHDSCLRMSDVHLLRGPHWLNDQIISFYYEYLTHVKYKKNNDITFIAPEVTQCMKYMDDQELEQLMDQNNGTKKPFIFFAMNDNRSFEAGGTHWSLLVFSRPEKTFYHFDSYGNNNTSNSVELMNKVKEAMDVRSAKFRPTRCLQQANGYDCGIHVICMTDHIADYLNRYEVMDGLPPLQVDSVKAKRTELLKLIMSLGGKG</sequence>
<feature type="region of interest" description="Disordered" evidence="5">
    <location>
        <begin position="99"/>
        <end position="136"/>
    </location>
</feature>
<keyword evidence="2 7" id="KW-0645">Protease</keyword>
<name>A0A3B0J227_DROGU</name>
<evidence type="ECO:0000259" key="6">
    <source>
        <dbReference type="PROSITE" id="PS50600"/>
    </source>
</evidence>